<evidence type="ECO:0000256" key="4">
    <source>
        <dbReference type="ARBA" id="ARBA00022692"/>
    </source>
</evidence>
<dbReference type="InterPro" id="IPR029151">
    <property type="entry name" value="Sensor-like_sf"/>
</dbReference>
<dbReference type="Gene3D" id="1.10.287.950">
    <property type="entry name" value="Methyl-accepting chemotaxis protein"/>
    <property type="match status" value="1"/>
</dbReference>
<dbReference type="InterPro" id="IPR004090">
    <property type="entry name" value="Chemotax_Me-accpt_rcpt"/>
</dbReference>
<evidence type="ECO:0000256" key="2">
    <source>
        <dbReference type="ARBA" id="ARBA00022475"/>
    </source>
</evidence>
<dbReference type="AlphaFoldDB" id="A0A975HJ51"/>
<evidence type="ECO:0000256" key="10">
    <source>
        <dbReference type="SAM" id="Phobius"/>
    </source>
</evidence>
<evidence type="ECO:0000256" key="5">
    <source>
        <dbReference type="ARBA" id="ARBA00022989"/>
    </source>
</evidence>
<name>A0A975HJ51_9GAMM</name>
<dbReference type="CDD" id="cd06225">
    <property type="entry name" value="HAMP"/>
    <property type="match status" value="1"/>
</dbReference>
<dbReference type="PANTHER" id="PTHR32089:SF119">
    <property type="entry name" value="METHYL-ACCEPTING CHEMOTAXIS PROTEIN CTPL"/>
    <property type="match status" value="1"/>
</dbReference>
<dbReference type="Pfam" id="PF02743">
    <property type="entry name" value="dCache_1"/>
    <property type="match status" value="1"/>
</dbReference>
<keyword evidence="2" id="KW-1003">Cell membrane</keyword>
<gene>
    <name evidence="13" type="ORF">J1N51_05725</name>
</gene>
<dbReference type="InterPro" id="IPR033479">
    <property type="entry name" value="dCache_1"/>
</dbReference>
<comment type="similarity">
    <text evidence="8">Belongs to the methyl-accepting chemotaxis (MCP) protein family.</text>
</comment>
<evidence type="ECO:0000256" key="7">
    <source>
        <dbReference type="ARBA" id="ARBA00023224"/>
    </source>
</evidence>
<proteinExistence type="inferred from homology"/>
<evidence type="ECO:0000313" key="13">
    <source>
        <dbReference type="EMBL" id="QTH64947.1"/>
    </source>
</evidence>
<dbReference type="Gene3D" id="3.30.450.20">
    <property type="entry name" value="PAS domain"/>
    <property type="match status" value="1"/>
</dbReference>
<dbReference type="SUPFAM" id="SSF103190">
    <property type="entry name" value="Sensory domain-like"/>
    <property type="match status" value="1"/>
</dbReference>
<dbReference type="PROSITE" id="PS50885">
    <property type="entry name" value="HAMP"/>
    <property type="match status" value="1"/>
</dbReference>
<evidence type="ECO:0000256" key="8">
    <source>
        <dbReference type="ARBA" id="ARBA00029447"/>
    </source>
</evidence>
<dbReference type="SMART" id="SM00304">
    <property type="entry name" value="HAMP"/>
    <property type="match status" value="2"/>
</dbReference>
<dbReference type="GO" id="GO:0004888">
    <property type="term" value="F:transmembrane signaling receptor activity"/>
    <property type="evidence" value="ECO:0007669"/>
    <property type="project" value="InterPro"/>
</dbReference>
<dbReference type="FunFam" id="1.10.287.950:FF:000001">
    <property type="entry name" value="Methyl-accepting chemotaxis sensory transducer"/>
    <property type="match status" value="1"/>
</dbReference>
<dbReference type="GO" id="GO:0005886">
    <property type="term" value="C:plasma membrane"/>
    <property type="evidence" value="ECO:0007669"/>
    <property type="project" value="UniProtKB-SubCell"/>
</dbReference>
<dbReference type="GO" id="GO:0007165">
    <property type="term" value="P:signal transduction"/>
    <property type="evidence" value="ECO:0007669"/>
    <property type="project" value="UniProtKB-KW"/>
</dbReference>
<dbReference type="RefSeq" id="WP_208832982.1">
    <property type="nucleotide sequence ID" value="NZ_CP072110.1"/>
</dbReference>
<protein>
    <submittedName>
        <fullName evidence="13">Methyl-accepting chemotaxis protein</fullName>
    </submittedName>
</protein>
<dbReference type="Pfam" id="PF00672">
    <property type="entry name" value="HAMP"/>
    <property type="match status" value="1"/>
</dbReference>
<accession>A0A975HJ51</accession>
<feature type="domain" description="HAMP" evidence="12">
    <location>
        <begin position="337"/>
        <end position="389"/>
    </location>
</feature>
<dbReference type="PRINTS" id="PR00260">
    <property type="entry name" value="CHEMTRNSDUCR"/>
</dbReference>
<keyword evidence="7 9" id="KW-0807">Transducer</keyword>
<organism evidence="13 14">
    <name type="scientific">Psychrosphaera ytuae</name>
    <dbReference type="NCBI Taxonomy" id="2820710"/>
    <lineage>
        <taxon>Bacteria</taxon>
        <taxon>Pseudomonadati</taxon>
        <taxon>Pseudomonadota</taxon>
        <taxon>Gammaproteobacteria</taxon>
        <taxon>Alteromonadales</taxon>
        <taxon>Pseudoalteromonadaceae</taxon>
        <taxon>Psychrosphaera</taxon>
    </lineage>
</organism>
<comment type="subcellular location">
    <subcellularLocation>
        <location evidence="1">Cell membrane</location>
        <topology evidence="1">Multi-pass membrane protein</topology>
    </subcellularLocation>
</comment>
<evidence type="ECO:0000256" key="9">
    <source>
        <dbReference type="PROSITE-ProRule" id="PRU00284"/>
    </source>
</evidence>
<keyword evidence="4 10" id="KW-0812">Transmembrane</keyword>
<dbReference type="PANTHER" id="PTHR32089">
    <property type="entry name" value="METHYL-ACCEPTING CHEMOTAXIS PROTEIN MCPB"/>
    <property type="match status" value="1"/>
</dbReference>
<evidence type="ECO:0000313" key="14">
    <source>
        <dbReference type="Proteomes" id="UP000682739"/>
    </source>
</evidence>
<dbReference type="InterPro" id="IPR003660">
    <property type="entry name" value="HAMP_dom"/>
</dbReference>
<keyword evidence="14" id="KW-1185">Reference proteome</keyword>
<dbReference type="CDD" id="cd18773">
    <property type="entry name" value="PDC1_HK_sensor"/>
    <property type="match status" value="1"/>
</dbReference>
<dbReference type="GO" id="GO:0006935">
    <property type="term" value="P:chemotaxis"/>
    <property type="evidence" value="ECO:0007669"/>
    <property type="project" value="UniProtKB-KW"/>
</dbReference>
<dbReference type="InterPro" id="IPR004089">
    <property type="entry name" value="MCPsignal_dom"/>
</dbReference>
<evidence type="ECO:0000256" key="6">
    <source>
        <dbReference type="ARBA" id="ARBA00023136"/>
    </source>
</evidence>
<dbReference type="SUPFAM" id="SSF58104">
    <property type="entry name" value="Methyl-accepting chemotaxis protein (MCP) signaling domain"/>
    <property type="match status" value="1"/>
</dbReference>
<keyword evidence="3" id="KW-0145">Chemotaxis</keyword>
<sequence>MDFINQSITRRIVFWTVLPLFVLSIIAGIYQVSGVKDSTQKRVETGINNIVKINATEIRGFFEAKGQIIHSIFANPQVLDWFSNYDDRGGDLSSDQEYKDVVRYFKYFSDQDPAIKSVFFGSGNTFEYFDLNGRYESDTYYTNKRPWWDEAQMKGSLYVSDPAVDANDGSISATVKTPIYDDARRLIGVAGMDILVTTIGQELLSKIKYEDEGFAFLVTDEGKLVYFPGFNKKFTPGTLMSKVDSQFNDTEGFATLQKELMLHNEGKSHVVWNNEPYTIMYSSIENDYPKMSWRLGFAVPDSVLNQPVKDAIWSNVTLVILVMLLICGLVYFTTVPVLKPIKHLVTTMRDISQGEGDLTKRIEIDRNDEVGALAIEFNHFVNKIQALVKQSVELTENVRQSSERVDHTSSQIIKLVDKEKSEIVQVASASEELAYTSEQMAQNTTHAMTHAALAENKVVDGAKVVHSAITDITSLSKNVLSAADVVRVLRQDSEGVGEVLNVIRTIAEQTNLLALNAAIEAARAGEQGKGFAVVADEVRTLASRTQESTANIQDIIEGLRSSASKAETVMEESREYAERSISQTQRIDDTLKEITVAIKEIQQQTESISQASNEQTETAHSVSKNVGHLKSLADESVNETQGATDSINQMRADAHRLANVMGQFKV</sequence>
<feature type="transmembrane region" description="Helical" evidence="10">
    <location>
        <begin position="312"/>
        <end position="332"/>
    </location>
</feature>
<keyword evidence="6 10" id="KW-0472">Membrane</keyword>
<evidence type="ECO:0000259" key="12">
    <source>
        <dbReference type="PROSITE" id="PS50885"/>
    </source>
</evidence>
<dbReference type="CDD" id="cd12912">
    <property type="entry name" value="PDC2_MCP_like"/>
    <property type="match status" value="1"/>
</dbReference>
<dbReference type="PROSITE" id="PS50111">
    <property type="entry name" value="CHEMOTAXIS_TRANSDUC_2"/>
    <property type="match status" value="1"/>
</dbReference>
<feature type="transmembrane region" description="Helical" evidence="10">
    <location>
        <begin position="12"/>
        <end position="32"/>
    </location>
</feature>
<reference evidence="13" key="1">
    <citation type="submission" date="2021-03" db="EMBL/GenBank/DDBJ databases">
        <title>Description of Psychrosphaera ytuae sp. nov. isolated from deep sea sediment of South China Sea.</title>
        <authorList>
            <person name="Zhang J."/>
            <person name="Xu X.-D."/>
        </authorList>
    </citation>
    <scope>NUCLEOTIDE SEQUENCE</scope>
    <source>
        <strain evidence="13">MTZ26</strain>
    </source>
</reference>
<keyword evidence="5 10" id="KW-1133">Transmembrane helix</keyword>
<dbReference type="CDD" id="cd11386">
    <property type="entry name" value="MCP_signal"/>
    <property type="match status" value="1"/>
</dbReference>
<dbReference type="Pfam" id="PF00015">
    <property type="entry name" value="MCPsignal"/>
    <property type="match status" value="1"/>
</dbReference>
<dbReference type="EMBL" id="CP072110">
    <property type="protein sequence ID" value="QTH64947.1"/>
    <property type="molecule type" value="Genomic_DNA"/>
</dbReference>
<dbReference type="Proteomes" id="UP000682739">
    <property type="component" value="Chromosome"/>
</dbReference>
<dbReference type="SMART" id="SM00283">
    <property type="entry name" value="MA"/>
    <property type="match status" value="1"/>
</dbReference>
<evidence type="ECO:0000256" key="3">
    <source>
        <dbReference type="ARBA" id="ARBA00022500"/>
    </source>
</evidence>
<evidence type="ECO:0000256" key="1">
    <source>
        <dbReference type="ARBA" id="ARBA00004651"/>
    </source>
</evidence>
<evidence type="ECO:0000259" key="11">
    <source>
        <dbReference type="PROSITE" id="PS50111"/>
    </source>
</evidence>
<dbReference type="KEGG" id="psym:J1N51_05725"/>
<feature type="domain" description="Methyl-accepting transducer" evidence="11">
    <location>
        <begin position="394"/>
        <end position="630"/>
    </location>
</feature>